<feature type="transmembrane region" description="Helical" evidence="11">
    <location>
        <begin position="295"/>
        <end position="316"/>
    </location>
</feature>
<keyword evidence="5" id="KW-0931">ER-Golgi transport</keyword>
<keyword evidence="2" id="KW-0813">Transport</keyword>
<evidence type="ECO:0000256" key="4">
    <source>
        <dbReference type="ARBA" id="ARBA00022824"/>
    </source>
</evidence>
<dbReference type="PANTHER" id="PTHR12825">
    <property type="entry name" value="BNIP1-RELATED"/>
    <property type="match status" value="1"/>
</dbReference>
<keyword evidence="14" id="KW-1185">Reference proteome</keyword>
<gene>
    <name evidence="13" type="primary">SEC20</name>
    <name evidence="13" type="ORF">OHK93_007688</name>
</gene>
<dbReference type="InterPro" id="IPR005606">
    <property type="entry name" value="Sec20"/>
</dbReference>
<protein>
    <submittedName>
        <fullName evidence="13">Protein transport protein sec20</fullName>
    </submittedName>
</protein>
<dbReference type="GO" id="GO:0005789">
    <property type="term" value="C:endoplasmic reticulum membrane"/>
    <property type="evidence" value="ECO:0007669"/>
    <property type="project" value="UniProtKB-SubCell"/>
</dbReference>
<evidence type="ECO:0000256" key="10">
    <source>
        <dbReference type="SAM" id="MobiDB-lite"/>
    </source>
</evidence>
<dbReference type="GO" id="GO:0005484">
    <property type="term" value="F:SNAP receptor activity"/>
    <property type="evidence" value="ECO:0007669"/>
    <property type="project" value="InterPro"/>
</dbReference>
<keyword evidence="7" id="KW-0175">Coiled coil</keyword>
<feature type="region of interest" description="Disordered" evidence="10">
    <location>
        <begin position="392"/>
        <end position="438"/>
    </location>
</feature>
<sequence length="438" mass="48737">MCSEGLHTKSTSLSASLRQDQQLIARLSKLPYQVGSAASEEQDAQVELSSEIHQSLKHHEEELDLLHQEFDDHFHTSIRSGVAKRHAGGAHDERTEVAAQLAGLAQDLKMYPSRLTSLFLNRSDACDSTRIQFRKAQLTAKRSTEAAKRREREILFADLRQGTDAPLGAHGRRKGQEKLTKDDILLSASNDVTAALRRAHRLMGQELERSQFARQTLESSTRDLNTLSESYSNLDSLLSSSRSLVSTLIHSQKSDTWYLESAFFVLCFSIAWLVFRRLLYGPGWWLLYLPLNLFWRSSIAALKLALGFLPSVALSAGSQKQSKALTPSSIQLNRTQSTALKSTTQQQDYQTGMPESSREADAIAGGAGRSDAVRKSDAMPEMVEKVLKDTAALSETAAKDGGTDTQLRPRQEGEAPNPKKRMWEEPTRDVEDPPKDEL</sequence>
<feature type="compositionally biased region" description="Basic and acidic residues" evidence="10">
    <location>
        <begin position="421"/>
        <end position="438"/>
    </location>
</feature>
<dbReference type="EMBL" id="JAPUFD010000007">
    <property type="protein sequence ID" value="MDI1488413.1"/>
    <property type="molecule type" value="Genomic_DNA"/>
</dbReference>
<dbReference type="Proteomes" id="UP001161017">
    <property type="component" value="Unassembled WGS sequence"/>
</dbReference>
<evidence type="ECO:0000256" key="9">
    <source>
        <dbReference type="ARBA" id="ARBA00037934"/>
    </source>
</evidence>
<evidence type="ECO:0000313" key="14">
    <source>
        <dbReference type="Proteomes" id="UP001161017"/>
    </source>
</evidence>
<feature type="domain" description="Sec20 C-terminal" evidence="12">
    <location>
        <begin position="187"/>
        <end position="278"/>
    </location>
</feature>
<accession>A0AA43QKZ3</accession>
<keyword evidence="4" id="KW-0256">Endoplasmic reticulum</keyword>
<feature type="compositionally biased region" description="Basic and acidic residues" evidence="10">
    <location>
        <begin position="371"/>
        <end position="380"/>
    </location>
</feature>
<feature type="transmembrane region" description="Helical" evidence="11">
    <location>
        <begin position="257"/>
        <end position="275"/>
    </location>
</feature>
<keyword evidence="3 11" id="KW-0812">Transmembrane</keyword>
<dbReference type="AlphaFoldDB" id="A0AA43QKZ3"/>
<evidence type="ECO:0000256" key="7">
    <source>
        <dbReference type="ARBA" id="ARBA00023054"/>
    </source>
</evidence>
<reference evidence="13" key="1">
    <citation type="journal article" date="2023" name="Genome Biol. Evol.">
        <title>First Whole Genome Sequence and Flow Cytometry Genome Size Data for the Lichen-Forming Fungus Ramalina farinacea (Ascomycota).</title>
        <authorList>
            <person name="Llewellyn T."/>
            <person name="Mian S."/>
            <person name="Hill R."/>
            <person name="Leitch I.J."/>
            <person name="Gaya E."/>
        </authorList>
    </citation>
    <scope>NUCLEOTIDE SEQUENCE</scope>
    <source>
        <strain evidence="13">LIQ254RAFAR</strain>
    </source>
</reference>
<dbReference type="PANTHER" id="PTHR12825:SF0">
    <property type="entry name" value="VESICLE TRANSPORT PROTEIN SEC20"/>
    <property type="match status" value="1"/>
</dbReference>
<evidence type="ECO:0000259" key="12">
    <source>
        <dbReference type="Pfam" id="PF03908"/>
    </source>
</evidence>
<feature type="compositionally biased region" description="Basic and acidic residues" evidence="10">
    <location>
        <begin position="397"/>
        <end position="413"/>
    </location>
</feature>
<evidence type="ECO:0000256" key="3">
    <source>
        <dbReference type="ARBA" id="ARBA00022692"/>
    </source>
</evidence>
<dbReference type="GO" id="GO:0031201">
    <property type="term" value="C:SNARE complex"/>
    <property type="evidence" value="ECO:0007669"/>
    <property type="project" value="TreeGrafter"/>
</dbReference>
<evidence type="ECO:0000313" key="13">
    <source>
        <dbReference type="EMBL" id="MDI1488413.1"/>
    </source>
</evidence>
<evidence type="ECO:0000256" key="2">
    <source>
        <dbReference type="ARBA" id="ARBA00022448"/>
    </source>
</evidence>
<organism evidence="13 14">
    <name type="scientific">Ramalina farinacea</name>
    <dbReference type="NCBI Taxonomy" id="258253"/>
    <lineage>
        <taxon>Eukaryota</taxon>
        <taxon>Fungi</taxon>
        <taxon>Dikarya</taxon>
        <taxon>Ascomycota</taxon>
        <taxon>Pezizomycotina</taxon>
        <taxon>Lecanoromycetes</taxon>
        <taxon>OSLEUM clade</taxon>
        <taxon>Lecanoromycetidae</taxon>
        <taxon>Lecanorales</taxon>
        <taxon>Lecanorineae</taxon>
        <taxon>Ramalinaceae</taxon>
        <taxon>Ramalina</taxon>
    </lineage>
</organism>
<comment type="subcellular location">
    <subcellularLocation>
        <location evidence="1">Endoplasmic reticulum membrane</location>
        <topology evidence="1">Single-pass type IV membrane protein</topology>
    </subcellularLocation>
</comment>
<evidence type="ECO:0000256" key="6">
    <source>
        <dbReference type="ARBA" id="ARBA00022989"/>
    </source>
</evidence>
<dbReference type="InterPro" id="IPR056173">
    <property type="entry name" value="Sec20_C"/>
</dbReference>
<name>A0AA43QKZ3_9LECA</name>
<evidence type="ECO:0000256" key="5">
    <source>
        <dbReference type="ARBA" id="ARBA00022892"/>
    </source>
</evidence>
<evidence type="ECO:0000256" key="1">
    <source>
        <dbReference type="ARBA" id="ARBA00004163"/>
    </source>
</evidence>
<evidence type="ECO:0000256" key="11">
    <source>
        <dbReference type="SAM" id="Phobius"/>
    </source>
</evidence>
<comment type="caution">
    <text evidence="13">The sequence shown here is derived from an EMBL/GenBank/DDBJ whole genome shotgun (WGS) entry which is preliminary data.</text>
</comment>
<feature type="region of interest" description="Disordered" evidence="10">
    <location>
        <begin position="336"/>
        <end position="380"/>
    </location>
</feature>
<dbReference type="GO" id="GO:0006890">
    <property type="term" value="P:retrograde vesicle-mediated transport, Golgi to endoplasmic reticulum"/>
    <property type="evidence" value="ECO:0007669"/>
    <property type="project" value="InterPro"/>
</dbReference>
<dbReference type="Pfam" id="PF03908">
    <property type="entry name" value="Sec20"/>
    <property type="match status" value="1"/>
</dbReference>
<keyword evidence="6 11" id="KW-1133">Transmembrane helix</keyword>
<comment type="similarity">
    <text evidence="9">Belongs to the SEC20 family.</text>
</comment>
<evidence type="ECO:0000256" key="8">
    <source>
        <dbReference type="ARBA" id="ARBA00023136"/>
    </source>
</evidence>
<feature type="compositionally biased region" description="Polar residues" evidence="10">
    <location>
        <begin position="336"/>
        <end position="354"/>
    </location>
</feature>
<keyword evidence="8 11" id="KW-0472">Membrane</keyword>
<proteinExistence type="inferred from homology"/>